<accession>A0A1S3GQJ0</accession>
<dbReference type="PANTHER" id="PTHR16788:SF0">
    <property type="entry name" value="EPIDIDYMAL SECRETORY PROTEIN E3-BETA"/>
    <property type="match status" value="1"/>
</dbReference>
<dbReference type="RefSeq" id="XP_012891153.1">
    <property type="nucleotide sequence ID" value="XM_013035699.1"/>
</dbReference>
<dbReference type="InterPro" id="IPR042402">
    <property type="entry name" value="EDDM3A/EDDM3B"/>
</dbReference>
<dbReference type="OrthoDB" id="9443769at2759"/>
<dbReference type="InParanoid" id="A0A1S3GQJ0"/>
<reference evidence="3" key="1">
    <citation type="submission" date="2025-08" db="UniProtKB">
        <authorList>
            <consortium name="RefSeq"/>
        </authorList>
    </citation>
    <scope>IDENTIFICATION</scope>
    <source>
        <tissue evidence="3">Kidney</tissue>
    </source>
</reference>
<organism evidence="2 3">
    <name type="scientific">Dipodomys ordii</name>
    <name type="common">Ord's kangaroo rat</name>
    <dbReference type="NCBI Taxonomy" id="10020"/>
    <lineage>
        <taxon>Eukaryota</taxon>
        <taxon>Metazoa</taxon>
        <taxon>Chordata</taxon>
        <taxon>Craniata</taxon>
        <taxon>Vertebrata</taxon>
        <taxon>Euteleostomi</taxon>
        <taxon>Mammalia</taxon>
        <taxon>Eutheria</taxon>
        <taxon>Euarchontoglires</taxon>
        <taxon>Glires</taxon>
        <taxon>Rodentia</taxon>
        <taxon>Castorimorpha</taxon>
        <taxon>Heteromyidae</taxon>
        <taxon>Dipodomyinae</taxon>
        <taxon>Dipodomys</taxon>
    </lineage>
</organism>
<gene>
    <name evidence="3" type="primary">LOC106000438</name>
</gene>
<dbReference type="AlphaFoldDB" id="A0A1S3GQJ0"/>
<protein>
    <submittedName>
        <fullName evidence="3">Epididymal secretory protein E3-beta-like</fullName>
    </submittedName>
</protein>
<evidence type="ECO:0000313" key="3">
    <source>
        <dbReference type="RefSeq" id="XP_012891153.1"/>
    </source>
</evidence>
<proteinExistence type="predicted"/>
<keyword evidence="2" id="KW-1185">Reference proteome</keyword>
<dbReference type="GeneID" id="106000438"/>
<name>A0A1S3GQJ0_DIPOR</name>
<evidence type="ECO:0000259" key="1">
    <source>
        <dbReference type="Pfam" id="PF00074"/>
    </source>
</evidence>
<dbReference type="InterPro" id="IPR023412">
    <property type="entry name" value="RNaseA_domain"/>
</dbReference>
<dbReference type="PANTHER" id="PTHR16788">
    <property type="entry name" value="EPIDIDYMAL SECRETORY PROTEIN E3 ALPHA"/>
    <property type="match status" value="1"/>
</dbReference>
<evidence type="ECO:0000313" key="2">
    <source>
        <dbReference type="Proteomes" id="UP000081671"/>
    </source>
</evidence>
<dbReference type="SUPFAM" id="SSF54076">
    <property type="entry name" value="RNase A-like"/>
    <property type="match status" value="1"/>
</dbReference>
<dbReference type="KEGG" id="dord:106000438"/>
<sequence length="158" mass="18829">MLDLNQVTLVADMASSLKVWGSLVALLCLQCRLLVHGHDISRKEFMAEHYLNPSQQFHVYRCDVLMREKALKHKTSHLFIYASWYKIKQVCNSVNWKKLYRNAYIWAQTPIKVLKCHWNSFTNSYREIRSYSYVQFHCNMDGYVESIEDMKTIDTVFY</sequence>
<feature type="domain" description="Ribonuclease A-domain" evidence="1">
    <location>
        <begin position="43"/>
        <end position="141"/>
    </location>
</feature>
<dbReference type="Proteomes" id="UP000081671">
    <property type="component" value="Unplaced"/>
</dbReference>
<dbReference type="Gene3D" id="3.10.130.10">
    <property type="entry name" value="Ribonuclease A-like domain"/>
    <property type="match status" value="1"/>
</dbReference>
<dbReference type="Pfam" id="PF00074">
    <property type="entry name" value="RnaseA"/>
    <property type="match status" value="1"/>
</dbReference>
<dbReference type="FunCoup" id="A0A1S3GQJ0">
    <property type="interactions" value="21"/>
</dbReference>
<dbReference type="InterPro" id="IPR036816">
    <property type="entry name" value="RNaseA-like_dom_sf"/>
</dbReference>